<feature type="transmembrane region" description="Helical" evidence="11">
    <location>
        <begin position="168"/>
        <end position="186"/>
    </location>
</feature>
<evidence type="ECO:0000256" key="10">
    <source>
        <dbReference type="ARBA" id="ARBA00023136"/>
    </source>
</evidence>
<dbReference type="CDD" id="cd08766">
    <property type="entry name" value="Cyt_b561_ACYB-1_like"/>
    <property type="match status" value="1"/>
</dbReference>
<dbReference type="PANTHER" id="PTHR10106:SF15">
    <property type="entry name" value="TRANSMEMBRANE ASCORBATE FERRIREDUCTASE 3-RELATED"/>
    <property type="match status" value="1"/>
</dbReference>
<dbReference type="Pfam" id="PF03188">
    <property type="entry name" value="Cytochrom_B561"/>
    <property type="match status" value="1"/>
</dbReference>
<evidence type="ECO:0000256" key="8">
    <source>
        <dbReference type="ARBA" id="ARBA00022989"/>
    </source>
</evidence>
<comment type="subcellular location">
    <subcellularLocation>
        <location evidence="2">Membrane</location>
        <topology evidence="2">Multi-pass membrane protein</topology>
    </subcellularLocation>
</comment>
<proteinExistence type="predicted"/>
<protein>
    <recommendedName>
        <fullName evidence="12">Cytochrome b561 domain-containing protein</fullName>
    </recommendedName>
</protein>
<accession>A0A835MD60</accession>
<dbReference type="GO" id="GO:0016491">
    <property type="term" value="F:oxidoreductase activity"/>
    <property type="evidence" value="ECO:0007669"/>
    <property type="project" value="InterPro"/>
</dbReference>
<dbReference type="Proteomes" id="UP000631114">
    <property type="component" value="Unassembled WGS sequence"/>
</dbReference>
<dbReference type="EMBL" id="JADFTS010000001">
    <property type="protein sequence ID" value="KAF9625297.1"/>
    <property type="molecule type" value="Genomic_DNA"/>
</dbReference>
<dbReference type="SMART" id="SM00665">
    <property type="entry name" value="B561"/>
    <property type="match status" value="1"/>
</dbReference>
<keyword evidence="4" id="KW-0349">Heme</keyword>
<keyword evidence="10 11" id="KW-0472">Membrane</keyword>
<comment type="caution">
    <text evidence="13">The sequence shown here is derived from an EMBL/GenBank/DDBJ whole genome shotgun (WGS) entry which is preliminary data.</text>
</comment>
<dbReference type="PANTHER" id="PTHR10106">
    <property type="entry name" value="CYTOCHROME B561-RELATED"/>
    <property type="match status" value="1"/>
</dbReference>
<feature type="transmembrane region" description="Helical" evidence="11">
    <location>
        <begin position="128"/>
        <end position="147"/>
    </location>
</feature>
<comment type="cofactor">
    <cofactor evidence="1">
        <name>heme b</name>
        <dbReference type="ChEBI" id="CHEBI:60344"/>
    </cofactor>
</comment>
<reference evidence="13 14" key="1">
    <citation type="submission" date="2020-10" db="EMBL/GenBank/DDBJ databases">
        <title>The Coptis chinensis genome and diversification of protoberbering-type alkaloids.</title>
        <authorList>
            <person name="Wang B."/>
            <person name="Shu S."/>
            <person name="Song C."/>
            <person name="Liu Y."/>
        </authorList>
    </citation>
    <scope>NUCLEOTIDE SEQUENCE [LARGE SCALE GENOMIC DNA]</scope>
    <source>
        <strain evidence="13">HL-2020</strain>
        <tissue evidence="13">Leaf</tissue>
    </source>
</reference>
<keyword evidence="3" id="KW-0813">Transport</keyword>
<evidence type="ECO:0000256" key="1">
    <source>
        <dbReference type="ARBA" id="ARBA00001970"/>
    </source>
</evidence>
<dbReference type="FunFam" id="1.20.120.1770:FF:000001">
    <property type="entry name" value="Cytochrome b reductase 1"/>
    <property type="match status" value="1"/>
</dbReference>
<dbReference type="Gene3D" id="1.20.120.1770">
    <property type="match status" value="1"/>
</dbReference>
<evidence type="ECO:0000256" key="11">
    <source>
        <dbReference type="SAM" id="Phobius"/>
    </source>
</evidence>
<evidence type="ECO:0000256" key="7">
    <source>
        <dbReference type="ARBA" id="ARBA00022982"/>
    </source>
</evidence>
<keyword evidence="7" id="KW-0249">Electron transport</keyword>
<keyword evidence="8 11" id="KW-1133">Transmembrane helix</keyword>
<feature type="transmembrane region" description="Helical" evidence="11">
    <location>
        <begin position="87"/>
        <end position="108"/>
    </location>
</feature>
<keyword evidence="5 11" id="KW-0812">Transmembrane</keyword>
<feature type="domain" description="Cytochrome b561" evidence="12">
    <location>
        <begin position="19"/>
        <end position="218"/>
    </location>
</feature>
<keyword evidence="14" id="KW-1185">Reference proteome</keyword>
<sequence length="221" mass="25343">MHTTERHRFRPMASRVTVLAHFFGVMAIILMFVWLLHYRGGIDLDSDSSDRVFNVHPFLMLFGFIFMAGEAIMGYRMVPAERKIQKLFHMVMHLIAISLGIVGIYAAFKYHDKVGLTDMYSLHSWIGLGTFIFFGLQWLFGFFTFWLPQSSVATRETMLPWHIFSGRALLYMSICAALTGLMQKATFMQLQHGNESRLMNFTGLFTLLFGLAVDLSLSLAF</sequence>
<dbReference type="OrthoDB" id="907479at2759"/>
<feature type="transmembrane region" description="Helical" evidence="11">
    <location>
        <begin position="12"/>
        <end position="35"/>
    </location>
</feature>
<evidence type="ECO:0000313" key="13">
    <source>
        <dbReference type="EMBL" id="KAF9625297.1"/>
    </source>
</evidence>
<evidence type="ECO:0000256" key="2">
    <source>
        <dbReference type="ARBA" id="ARBA00004141"/>
    </source>
</evidence>
<dbReference type="InterPro" id="IPR043205">
    <property type="entry name" value="CYB561/CYBRD1-like"/>
</dbReference>
<dbReference type="InterPro" id="IPR006593">
    <property type="entry name" value="Cyt_b561/ferric_Rdtase_TM"/>
</dbReference>
<dbReference type="GO" id="GO:0016020">
    <property type="term" value="C:membrane"/>
    <property type="evidence" value="ECO:0007669"/>
    <property type="project" value="UniProtKB-SubCell"/>
</dbReference>
<evidence type="ECO:0000256" key="5">
    <source>
        <dbReference type="ARBA" id="ARBA00022692"/>
    </source>
</evidence>
<evidence type="ECO:0000256" key="4">
    <source>
        <dbReference type="ARBA" id="ARBA00022617"/>
    </source>
</evidence>
<dbReference type="AlphaFoldDB" id="A0A835MD60"/>
<dbReference type="GO" id="GO:0046872">
    <property type="term" value="F:metal ion binding"/>
    <property type="evidence" value="ECO:0007669"/>
    <property type="project" value="UniProtKB-KW"/>
</dbReference>
<dbReference type="PROSITE" id="PS50939">
    <property type="entry name" value="CYTOCHROME_B561"/>
    <property type="match status" value="1"/>
</dbReference>
<feature type="transmembrane region" description="Helical" evidence="11">
    <location>
        <begin position="55"/>
        <end position="75"/>
    </location>
</feature>
<evidence type="ECO:0000256" key="6">
    <source>
        <dbReference type="ARBA" id="ARBA00022723"/>
    </source>
</evidence>
<feature type="transmembrane region" description="Helical" evidence="11">
    <location>
        <begin position="198"/>
        <end position="220"/>
    </location>
</feature>
<organism evidence="13 14">
    <name type="scientific">Coptis chinensis</name>
    <dbReference type="NCBI Taxonomy" id="261450"/>
    <lineage>
        <taxon>Eukaryota</taxon>
        <taxon>Viridiplantae</taxon>
        <taxon>Streptophyta</taxon>
        <taxon>Embryophyta</taxon>
        <taxon>Tracheophyta</taxon>
        <taxon>Spermatophyta</taxon>
        <taxon>Magnoliopsida</taxon>
        <taxon>Ranunculales</taxon>
        <taxon>Ranunculaceae</taxon>
        <taxon>Coptidoideae</taxon>
        <taxon>Coptis</taxon>
    </lineage>
</organism>
<name>A0A835MD60_9MAGN</name>
<evidence type="ECO:0000259" key="12">
    <source>
        <dbReference type="PROSITE" id="PS50939"/>
    </source>
</evidence>
<keyword evidence="6" id="KW-0479">Metal-binding</keyword>
<evidence type="ECO:0000256" key="3">
    <source>
        <dbReference type="ARBA" id="ARBA00022448"/>
    </source>
</evidence>
<evidence type="ECO:0000256" key="9">
    <source>
        <dbReference type="ARBA" id="ARBA00023004"/>
    </source>
</evidence>
<keyword evidence="9" id="KW-0408">Iron</keyword>
<gene>
    <name evidence="13" type="ORF">IFM89_020883</name>
</gene>
<evidence type="ECO:0000313" key="14">
    <source>
        <dbReference type="Proteomes" id="UP000631114"/>
    </source>
</evidence>